<sequence length="223" mass="22763">MISAALAVIALLLVALAVLALRHRAAAGPVAVLVAGLCAAIAYDNAAVAVGRFVGFGATLETINAARYWIHDLFTPVAVIAGCALAARAGLAWFAGRPARITTILATAALIALGVATDLAVLSLQPRGYADTLRYVNEGASGPPIAAIITIVLLIAVGTAIWRRTGVAWLCLGAIAMFVAAAVGFRHFWIGNVGELLLQAAFVATLTATSRAPLDRTVSGPAT</sequence>
<organism evidence="2 3">
    <name type="scientific">Allocatelliglobosispora scoriae</name>
    <dbReference type="NCBI Taxonomy" id="643052"/>
    <lineage>
        <taxon>Bacteria</taxon>
        <taxon>Bacillati</taxon>
        <taxon>Actinomycetota</taxon>
        <taxon>Actinomycetes</taxon>
        <taxon>Micromonosporales</taxon>
        <taxon>Micromonosporaceae</taxon>
        <taxon>Allocatelliglobosispora</taxon>
    </lineage>
</organism>
<gene>
    <name evidence="2" type="ORF">F4553_006755</name>
</gene>
<evidence type="ECO:0000313" key="3">
    <source>
        <dbReference type="Proteomes" id="UP000587527"/>
    </source>
</evidence>
<dbReference type="RefSeq" id="WP_184844330.1">
    <property type="nucleotide sequence ID" value="NZ_JACHMN010000003.1"/>
</dbReference>
<dbReference type="AlphaFoldDB" id="A0A841C3A2"/>
<feature type="transmembrane region" description="Helical" evidence="1">
    <location>
        <begin position="169"/>
        <end position="190"/>
    </location>
</feature>
<evidence type="ECO:0000313" key="2">
    <source>
        <dbReference type="EMBL" id="MBB5873321.1"/>
    </source>
</evidence>
<keyword evidence="1" id="KW-1133">Transmembrane helix</keyword>
<name>A0A841C3A2_9ACTN</name>
<reference evidence="2 3" key="1">
    <citation type="submission" date="2020-08" db="EMBL/GenBank/DDBJ databases">
        <title>Sequencing the genomes of 1000 actinobacteria strains.</title>
        <authorList>
            <person name="Klenk H.-P."/>
        </authorList>
    </citation>
    <scope>NUCLEOTIDE SEQUENCE [LARGE SCALE GENOMIC DNA]</scope>
    <source>
        <strain evidence="2 3">DSM 45362</strain>
    </source>
</reference>
<feature type="transmembrane region" description="Helical" evidence="1">
    <location>
        <begin position="73"/>
        <end position="94"/>
    </location>
</feature>
<keyword evidence="3" id="KW-1185">Reference proteome</keyword>
<evidence type="ECO:0000256" key="1">
    <source>
        <dbReference type="SAM" id="Phobius"/>
    </source>
</evidence>
<keyword evidence="1" id="KW-0812">Transmembrane</keyword>
<dbReference type="Proteomes" id="UP000587527">
    <property type="component" value="Unassembled WGS sequence"/>
</dbReference>
<protein>
    <submittedName>
        <fullName evidence="2">Cytochrome b subunit of formate dehydrogenase</fullName>
    </submittedName>
</protein>
<accession>A0A841C3A2</accession>
<feature type="transmembrane region" description="Helical" evidence="1">
    <location>
        <begin position="144"/>
        <end position="162"/>
    </location>
</feature>
<dbReference type="EMBL" id="JACHMN010000003">
    <property type="protein sequence ID" value="MBB5873321.1"/>
    <property type="molecule type" value="Genomic_DNA"/>
</dbReference>
<comment type="caution">
    <text evidence="2">The sequence shown here is derived from an EMBL/GenBank/DDBJ whole genome shotgun (WGS) entry which is preliminary data.</text>
</comment>
<feature type="transmembrane region" description="Helical" evidence="1">
    <location>
        <begin position="101"/>
        <end position="124"/>
    </location>
</feature>
<proteinExistence type="predicted"/>
<keyword evidence="1" id="KW-0472">Membrane</keyword>